<protein>
    <recommendedName>
        <fullName evidence="9">Major facilitator superfamily (MFS) profile domain-containing protein</fullName>
    </recommendedName>
</protein>
<organism evidence="10 11">
    <name type="scientific">Trichomonascus ciferrii</name>
    <dbReference type="NCBI Taxonomy" id="44093"/>
    <lineage>
        <taxon>Eukaryota</taxon>
        <taxon>Fungi</taxon>
        <taxon>Dikarya</taxon>
        <taxon>Ascomycota</taxon>
        <taxon>Saccharomycotina</taxon>
        <taxon>Dipodascomycetes</taxon>
        <taxon>Dipodascales</taxon>
        <taxon>Trichomonascaceae</taxon>
        <taxon>Trichomonascus</taxon>
        <taxon>Trichomonascus ciferrii complex</taxon>
    </lineage>
</organism>
<reference evidence="10" key="1">
    <citation type="journal article" date="2019" name="G3 (Bethesda)">
        <title>Genome Assemblies of Two Rare Opportunistic Yeast Pathogens: Diutina rugosa (syn. Candida rugosa) and Trichomonascus ciferrii (syn. Candida ciferrii).</title>
        <authorList>
            <person name="Mixao V."/>
            <person name="Saus E."/>
            <person name="Hansen A.P."/>
            <person name="Lass-Florl C."/>
            <person name="Gabaldon T."/>
        </authorList>
    </citation>
    <scope>NUCLEOTIDE SEQUENCE</scope>
    <source>
        <strain evidence="10">CBS 4856</strain>
    </source>
</reference>
<dbReference type="AlphaFoldDB" id="A0A642V949"/>
<feature type="transmembrane region" description="Helical" evidence="8">
    <location>
        <begin position="460"/>
        <end position="479"/>
    </location>
</feature>
<evidence type="ECO:0000256" key="4">
    <source>
        <dbReference type="ARBA" id="ARBA00022692"/>
    </source>
</evidence>
<feature type="transmembrane region" description="Helical" evidence="8">
    <location>
        <begin position="360"/>
        <end position="383"/>
    </location>
</feature>
<dbReference type="GO" id="GO:0005351">
    <property type="term" value="F:carbohydrate:proton symporter activity"/>
    <property type="evidence" value="ECO:0007669"/>
    <property type="project" value="TreeGrafter"/>
</dbReference>
<name>A0A642V949_9ASCO</name>
<dbReference type="InterPro" id="IPR005828">
    <property type="entry name" value="MFS_sugar_transport-like"/>
</dbReference>
<evidence type="ECO:0000256" key="6">
    <source>
        <dbReference type="ARBA" id="ARBA00023136"/>
    </source>
</evidence>
<proteinExistence type="inferred from homology"/>
<keyword evidence="4 8" id="KW-0812">Transmembrane</keyword>
<gene>
    <name evidence="10" type="ORF">TRICI_001758</name>
</gene>
<evidence type="ECO:0000256" key="7">
    <source>
        <dbReference type="RuleBase" id="RU003346"/>
    </source>
</evidence>
<evidence type="ECO:0000256" key="5">
    <source>
        <dbReference type="ARBA" id="ARBA00022989"/>
    </source>
</evidence>
<dbReference type="SUPFAM" id="SSF103473">
    <property type="entry name" value="MFS general substrate transporter"/>
    <property type="match status" value="1"/>
</dbReference>
<accession>A0A642V949</accession>
<feature type="transmembrane region" description="Helical" evidence="8">
    <location>
        <begin position="430"/>
        <end position="448"/>
    </location>
</feature>
<keyword evidence="5 8" id="KW-1133">Transmembrane helix</keyword>
<keyword evidence="6 8" id="KW-0472">Membrane</keyword>
<comment type="subcellular location">
    <subcellularLocation>
        <location evidence="1">Membrane</location>
        <topology evidence="1">Multi-pass membrane protein</topology>
    </subcellularLocation>
</comment>
<sequence length="520" mass="58273">MRLTFFDPKKVKASGAGAHEQDQHVFPKVKQCRWWQDPGLLKLNLFLIVPMSSQFVQGYDGSLVNNLQSLDYWQDFFDHPTGSILGLINAMFFVGGMVSTPFYSWISDRFGRKWCLQVGSLLTIAGALMQAFANGRALYIVARFILGFGNSLISIGPVMVAELAYPHHRALCTALSNTSYSFGSIFSAWATFGSLHIDSDWAWRLPSLLQIAPSIIQTVGIYFLPESPRWLISRDKSDKALETLIKYHGNGDHSDPVVKMEFDEILDTLTLEREQSKSSWLDMLKGRGNQWRTFILFWCGACYQLSGNGLISYYLHTMLNNVGVTSQVEQTVINATSSMFSFMCSVAFSFLPAKYGRRRLILISLVLMWVDFCCLTATTGYFAENPDSSAAAWSAVAFIYLYNLCHNLGFVGAIMIYMTEIMPYGTRAKGLAFFHFVSGAATALNTYVNPVGLEAIDWKYYFVYVGWILVEIAVCYSTFPETKGPSLEEIALIFDGDDAAVAAHIREVSKKEETEHVEVA</sequence>
<comment type="similarity">
    <text evidence="2 7">Belongs to the major facilitator superfamily. Sugar transporter (TC 2.A.1.1) family.</text>
</comment>
<keyword evidence="11" id="KW-1185">Reference proteome</keyword>
<dbReference type="Gene3D" id="1.20.1250.20">
    <property type="entry name" value="MFS general substrate transporter like domains"/>
    <property type="match status" value="1"/>
</dbReference>
<feature type="transmembrane region" description="Helical" evidence="8">
    <location>
        <begin position="293"/>
        <end position="315"/>
    </location>
</feature>
<evidence type="ECO:0000256" key="2">
    <source>
        <dbReference type="ARBA" id="ARBA00010992"/>
    </source>
</evidence>
<keyword evidence="3 7" id="KW-0813">Transport</keyword>
<dbReference type="PANTHER" id="PTHR48022:SF29">
    <property type="entry name" value="SUGAR TRANSPORTER, PUTATIVE (AFU_ORTHOLOGUE AFUA_6G14500)-RELATED"/>
    <property type="match status" value="1"/>
</dbReference>
<dbReference type="InterPro" id="IPR020846">
    <property type="entry name" value="MFS_dom"/>
</dbReference>
<dbReference type="EMBL" id="SWFS01000123">
    <property type="protein sequence ID" value="KAA8916107.1"/>
    <property type="molecule type" value="Genomic_DNA"/>
</dbReference>
<evidence type="ECO:0000313" key="11">
    <source>
        <dbReference type="Proteomes" id="UP000761534"/>
    </source>
</evidence>
<feature type="transmembrane region" description="Helical" evidence="8">
    <location>
        <begin position="203"/>
        <end position="224"/>
    </location>
</feature>
<dbReference type="NCBIfam" id="TIGR00879">
    <property type="entry name" value="SP"/>
    <property type="match status" value="1"/>
</dbReference>
<evidence type="ECO:0000256" key="8">
    <source>
        <dbReference type="SAM" id="Phobius"/>
    </source>
</evidence>
<dbReference type="GO" id="GO:0016020">
    <property type="term" value="C:membrane"/>
    <property type="evidence" value="ECO:0007669"/>
    <property type="project" value="UniProtKB-SubCell"/>
</dbReference>
<evidence type="ECO:0000256" key="1">
    <source>
        <dbReference type="ARBA" id="ARBA00004141"/>
    </source>
</evidence>
<feature type="transmembrane region" description="Helical" evidence="8">
    <location>
        <begin position="79"/>
        <end position="102"/>
    </location>
</feature>
<feature type="transmembrane region" description="Helical" evidence="8">
    <location>
        <begin position="395"/>
        <end position="418"/>
    </location>
</feature>
<dbReference type="PANTHER" id="PTHR48022">
    <property type="entry name" value="PLASTIDIC GLUCOSE TRANSPORTER 4"/>
    <property type="match status" value="1"/>
</dbReference>
<feature type="domain" description="Major facilitator superfamily (MFS) profile" evidence="9">
    <location>
        <begin position="46"/>
        <end position="483"/>
    </location>
</feature>
<dbReference type="FunFam" id="1.20.1250.20:FF:000134">
    <property type="entry name" value="MFS sugar transporter protein"/>
    <property type="match status" value="1"/>
</dbReference>
<evidence type="ECO:0000313" key="10">
    <source>
        <dbReference type="EMBL" id="KAA8916107.1"/>
    </source>
</evidence>
<feature type="transmembrane region" description="Helical" evidence="8">
    <location>
        <begin position="139"/>
        <end position="165"/>
    </location>
</feature>
<evidence type="ECO:0000256" key="3">
    <source>
        <dbReference type="ARBA" id="ARBA00022448"/>
    </source>
</evidence>
<dbReference type="OrthoDB" id="6133115at2759"/>
<dbReference type="Proteomes" id="UP000761534">
    <property type="component" value="Unassembled WGS sequence"/>
</dbReference>
<dbReference type="InterPro" id="IPR003663">
    <property type="entry name" value="Sugar/inositol_transpt"/>
</dbReference>
<feature type="transmembrane region" description="Helical" evidence="8">
    <location>
        <begin position="335"/>
        <end position="353"/>
    </location>
</feature>
<dbReference type="Pfam" id="PF00083">
    <property type="entry name" value="Sugar_tr"/>
    <property type="match status" value="1"/>
</dbReference>
<dbReference type="InterPro" id="IPR050360">
    <property type="entry name" value="MFS_Sugar_Transporters"/>
</dbReference>
<dbReference type="InterPro" id="IPR036259">
    <property type="entry name" value="MFS_trans_sf"/>
</dbReference>
<comment type="caution">
    <text evidence="10">The sequence shown here is derived from an EMBL/GenBank/DDBJ whole genome shotgun (WGS) entry which is preliminary data.</text>
</comment>
<dbReference type="PROSITE" id="PS50850">
    <property type="entry name" value="MFS"/>
    <property type="match status" value="1"/>
</dbReference>
<evidence type="ECO:0000259" key="9">
    <source>
        <dbReference type="PROSITE" id="PS50850"/>
    </source>
</evidence>
<dbReference type="VEuPathDB" id="FungiDB:TRICI_001758"/>